<reference evidence="1 2" key="1">
    <citation type="journal article" date="2012" name="ISME J.">
        <title>Nitrification expanded: discovery, physiology and genomics of a nitrite-oxidizing bacterium from the phylum Chloroflexi.</title>
        <authorList>
            <person name="Sorokin D.Y."/>
            <person name="Lucker S."/>
            <person name="Vejmelkova D."/>
            <person name="Kostrikina N.A."/>
            <person name="Kleerebezem R."/>
            <person name="Rijpstra W.I."/>
            <person name="Damste J.S."/>
            <person name="Le Paslier D."/>
            <person name="Muyzer G."/>
            <person name="Wagner M."/>
            <person name="van Loosdrecht M.C."/>
            <person name="Daims H."/>
        </authorList>
    </citation>
    <scope>NUCLEOTIDE SEQUENCE [LARGE SCALE GENOMIC DNA]</scope>
    <source>
        <strain evidence="2">none</strain>
    </source>
</reference>
<dbReference type="Gene3D" id="3.40.720.10">
    <property type="entry name" value="Alkaline Phosphatase, subunit A"/>
    <property type="match status" value="1"/>
</dbReference>
<protein>
    <submittedName>
        <fullName evidence="1">Type I phosphodiesterase/nucleotide pyrophosphatase</fullName>
    </submittedName>
</protein>
<evidence type="ECO:0000313" key="2">
    <source>
        <dbReference type="Proteomes" id="UP000004221"/>
    </source>
</evidence>
<gene>
    <name evidence="1" type="ORF">NITHO_5820002</name>
</gene>
<organism evidence="1 2">
    <name type="scientific">Nitrolancea hollandica Lb</name>
    <dbReference type="NCBI Taxonomy" id="1129897"/>
    <lineage>
        <taxon>Bacteria</taxon>
        <taxon>Pseudomonadati</taxon>
        <taxon>Thermomicrobiota</taxon>
        <taxon>Thermomicrobia</taxon>
        <taxon>Sphaerobacterales</taxon>
        <taxon>Sphaerobacterineae</taxon>
        <taxon>Sphaerobacteraceae</taxon>
        <taxon>Nitrolancea</taxon>
    </lineage>
</organism>
<dbReference type="InterPro" id="IPR017850">
    <property type="entry name" value="Alkaline_phosphatase_core_sf"/>
</dbReference>
<name>I4EMB1_9BACT</name>
<dbReference type="EMBL" id="CAGS01000537">
    <property type="protein sequence ID" value="CCF85824.1"/>
    <property type="molecule type" value="Genomic_DNA"/>
</dbReference>
<dbReference type="SUPFAM" id="SSF53649">
    <property type="entry name" value="Alkaline phosphatase-like"/>
    <property type="match status" value="1"/>
</dbReference>
<comment type="caution">
    <text evidence="1">The sequence shown here is derived from an EMBL/GenBank/DDBJ whole genome shotgun (WGS) entry which is preliminary data.</text>
</comment>
<dbReference type="Proteomes" id="UP000004221">
    <property type="component" value="Unassembled WGS sequence"/>
</dbReference>
<proteinExistence type="predicted"/>
<dbReference type="InterPro" id="IPR002591">
    <property type="entry name" value="Phosphodiest/P_Trfase"/>
</dbReference>
<dbReference type="Pfam" id="PF01663">
    <property type="entry name" value="Phosphodiest"/>
    <property type="match status" value="1"/>
</dbReference>
<keyword evidence="2" id="KW-1185">Reference proteome</keyword>
<dbReference type="AlphaFoldDB" id="I4EMB1"/>
<sequence length="337" mass="37332">MREEPADLIGIVFDGVDKLQHLCWRFIDPSCQAAEPSPWEQEITALCESYFRQLDEILAEIVALAGPDTTVVMASDHGFGPSSDVFYLNTWLEQQGYLAWAKDTDVQHQETPLVGFGQMTRHIFQLDWEQTVAYAATPSSQGIHIVTRRPGSDQVMSPETYLTIRTELADALREIRHPKTGRRLASGVWTREEVFSGPQQALAPDISIMLEDGAAISILRSDTLFQHRDMPKGNHRWDGIFAAGGPGIRSGVAVDQLSIVDVAPLLLYSLDLPIPVDMSGRVPHEVLEPEELERRPPRSMAGSVPAASAEYVPVEAAYDAESEATILKRLRALGYVE</sequence>
<accession>I4EMB1</accession>
<evidence type="ECO:0000313" key="1">
    <source>
        <dbReference type="EMBL" id="CCF85824.1"/>
    </source>
</evidence>